<dbReference type="AlphaFoldDB" id="A0AAJ0F3X2"/>
<name>A0AAJ0F3X2_9PEZI</name>
<comment type="caution">
    <text evidence="1">The sequence shown here is derived from an EMBL/GenBank/DDBJ whole genome shotgun (WGS) entry which is preliminary data.</text>
</comment>
<proteinExistence type="predicted"/>
<keyword evidence="2" id="KW-1185">Reference proteome</keyword>
<organism evidence="1 2">
    <name type="scientific">Echria macrotheca</name>
    <dbReference type="NCBI Taxonomy" id="438768"/>
    <lineage>
        <taxon>Eukaryota</taxon>
        <taxon>Fungi</taxon>
        <taxon>Dikarya</taxon>
        <taxon>Ascomycota</taxon>
        <taxon>Pezizomycotina</taxon>
        <taxon>Sordariomycetes</taxon>
        <taxon>Sordariomycetidae</taxon>
        <taxon>Sordariales</taxon>
        <taxon>Schizotheciaceae</taxon>
        <taxon>Echria</taxon>
    </lineage>
</organism>
<reference evidence="1" key="1">
    <citation type="submission" date="2023-06" db="EMBL/GenBank/DDBJ databases">
        <title>Genome-scale phylogeny and comparative genomics of the fungal order Sordariales.</title>
        <authorList>
            <consortium name="Lawrence Berkeley National Laboratory"/>
            <person name="Hensen N."/>
            <person name="Bonometti L."/>
            <person name="Westerberg I."/>
            <person name="Brannstrom I.O."/>
            <person name="Guillou S."/>
            <person name="Cros-Aarteil S."/>
            <person name="Calhoun S."/>
            <person name="Haridas S."/>
            <person name="Kuo A."/>
            <person name="Mondo S."/>
            <person name="Pangilinan J."/>
            <person name="Riley R."/>
            <person name="Labutti K."/>
            <person name="Andreopoulos B."/>
            <person name="Lipzen A."/>
            <person name="Chen C."/>
            <person name="Yanf M."/>
            <person name="Daum C."/>
            <person name="Ng V."/>
            <person name="Clum A."/>
            <person name="Steindorff A."/>
            <person name="Ohm R."/>
            <person name="Martin F."/>
            <person name="Silar P."/>
            <person name="Natvig D."/>
            <person name="Lalanne C."/>
            <person name="Gautier V."/>
            <person name="Ament-Velasquez S.L."/>
            <person name="Kruys A."/>
            <person name="Hutchinson M.I."/>
            <person name="Powell A.J."/>
            <person name="Barry K."/>
            <person name="Miller A.N."/>
            <person name="Grigoriev I.V."/>
            <person name="Debuchy R."/>
            <person name="Gladieux P."/>
            <person name="Thoren M.H."/>
            <person name="Johannesson H."/>
        </authorList>
    </citation>
    <scope>NUCLEOTIDE SEQUENCE</scope>
    <source>
        <strain evidence="1">PSN4</strain>
    </source>
</reference>
<evidence type="ECO:0000313" key="2">
    <source>
        <dbReference type="Proteomes" id="UP001239445"/>
    </source>
</evidence>
<dbReference type="Proteomes" id="UP001239445">
    <property type="component" value="Unassembled WGS sequence"/>
</dbReference>
<accession>A0AAJ0F3X2</accession>
<protein>
    <submittedName>
        <fullName evidence="1">Uncharacterized protein</fullName>
    </submittedName>
</protein>
<sequence>MNGRPNLQHKYHAWAWASCYTGKVELSHAEADIVCFYTPPGSLASSSIGGLTMPSDLPNIRHFAIAVQPGQLLGVRYLCLNCWAKHLQNIREWRPEMCVNGSDHVPVRDVHFMLADVRKFASRRVVKDYEGRWYAELPLGKLEAKEWLPDPGNLYDPRIAVQTALHLRSWSRNNQIIAGIRPPTNIRLLVPEEEIFGKVAGSKEDGEGPQN</sequence>
<evidence type="ECO:0000313" key="1">
    <source>
        <dbReference type="EMBL" id="KAK1753971.1"/>
    </source>
</evidence>
<gene>
    <name evidence="1" type="ORF">QBC47DRAFT_32719</name>
</gene>
<dbReference type="EMBL" id="MU839836">
    <property type="protein sequence ID" value="KAK1753971.1"/>
    <property type="molecule type" value="Genomic_DNA"/>
</dbReference>